<dbReference type="GO" id="GO:0006508">
    <property type="term" value="P:proteolysis"/>
    <property type="evidence" value="ECO:0007669"/>
    <property type="project" value="UniProtKB-KW"/>
</dbReference>
<dbReference type="Gene3D" id="3.40.395.10">
    <property type="entry name" value="Adenoviral Proteinase, Chain A"/>
    <property type="match status" value="1"/>
</dbReference>
<dbReference type="GO" id="GO:0019783">
    <property type="term" value="F:ubiquitin-like protein peptidase activity"/>
    <property type="evidence" value="ECO:0007669"/>
    <property type="project" value="UniProtKB-ARBA"/>
</dbReference>
<keyword evidence="2" id="KW-0645">Protease</keyword>
<dbReference type="Pfam" id="PF02902">
    <property type="entry name" value="Peptidase_C48"/>
    <property type="match status" value="1"/>
</dbReference>
<dbReference type="HOGENOM" id="CLU_1117955_0_0_1"/>
<reference evidence="5 6" key="1">
    <citation type="submission" date="2014-04" db="EMBL/GenBank/DDBJ databases">
        <authorList>
            <consortium name="DOE Joint Genome Institute"/>
            <person name="Kuo A."/>
            <person name="Kohler A."/>
            <person name="Nagy L.G."/>
            <person name="Floudas D."/>
            <person name="Copeland A."/>
            <person name="Barry K.W."/>
            <person name="Cichocki N."/>
            <person name="Veneault-Fourrey C."/>
            <person name="LaButti K."/>
            <person name="Lindquist E.A."/>
            <person name="Lipzen A."/>
            <person name="Lundell T."/>
            <person name="Morin E."/>
            <person name="Murat C."/>
            <person name="Sun H."/>
            <person name="Tunlid A."/>
            <person name="Henrissat B."/>
            <person name="Grigoriev I.V."/>
            <person name="Hibbett D.S."/>
            <person name="Martin F."/>
            <person name="Nordberg H.P."/>
            <person name="Cantor M.N."/>
            <person name="Hua S.X."/>
        </authorList>
    </citation>
    <scope>NUCLEOTIDE SEQUENCE [LARGE SCALE GENOMIC DNA]</scope>
    <source>
        <strain evidence="5 6">LaAM-08-1</strain>
    </source>
</reference>
<reference evidence="6" key="2">
    <citation type="submission" date="2015-01" db="EMBL/GenBank/DDBJ databases">
        <title>Evolutionary Origins and Diversification of the Mycorrhizal Mutualists.</title>
        <authorList>
            <consortium name="DOE Joint Genome Institute"/>
            <consortium name="Mycorrhizal Genomics Consortium"/>
            <person name="Kohler A."/>
            <person name="Kuo A."/>
            <person name="Nagy L.G."/>
            <person name="Floudas D."/>
            <person name="Copeland A."/>
            <person name="Barry K.W."/>
            <person name="Cichocki N."/>
            <person name="Veneault-Fourrey C."/>
            <person name="LaButti K."/>
            <person name="Lindquist E.A."/>
            <person name="Lipzen A."/>
            <person name="Lundell T."/>
            <person name="Morin E."/>
            <person name="Murat C."/>
            <person name="Riley R."/>
            <person name="Ohm R."/>
            <person name="Sun H."/>
            <person name="Tunlid A."/>
            <person name="Henrissat B."/>
            <person name="Grigoriev I.V."/>
            <person name="Hibbett D.S."/>
            <person name="Martin F."/>
        </authorList>
    </citation>
    <scope>NUCLEOTIDE SEQUENCE [LARGE SCALE GENOMIC DNA]</scope>
    <source>
        <strain evidence="6">LaAM-08-1</strain>
    </source>
</reference>
<dbReference type="STRING" id="1095629.A0A0C9WR42"/>
<dbReference type="OrthoDB" id="2979847at2759"/>
<organism evidence="5 6">
    <name type="scientific">Laccaria amethystina LaAM-08-1</name>
    <dbReference type="NCBI Taxonomy" id="1095629"/>
    <lineage>
        <taxon>Eukaryota</taxon>
        <taxon>Fungi</taxon>
        <taxon>Dikarya</taxon>
        <taxon>Basidiomycota</taxon>
        <taxon>Agaricomycotina</taxon>
        <taxon>Agaricomycetes</taxon>
        <taxon>Agaricomycetidae</taxon>
        <taxon>Agaricales</taxon>
        <taxon>Agaricineae</taxon>
        <taxon>Hydnangiaceae</taxon>
        <taxon>Laccaria</taxon>
    </lineage>
</organism>
<dbReference type="InterPro" id="IPR003653">
    <property type="entry name" value="Peptidase_C48_C"/>
</dbReference>
<evidence type="ECO:0000256" key="3">
    <source>
        <dbReference type="ARBA" id="ARBA00022801"/>
    </source>
</evidence>
<dbReference type="PROSITE" id="PS50600">
    <property type="entry name" value="ULP_PROTEASE"/>
    <property type="match status" value="1"/>
</dbReference>
<protein>
    <recommendedName>
        <fullName evidence="4">Ubiquitin-like protease family profile domain-containing protein</fullName>
    </recommendedName>
</protein>
<evidence type="ECO:0000256" key="1">
    <source>
        <dbReference type="ARBA" id="ARBA00005234"/>
    </source>
</evidence>
<evidence type="ECO:0000313" key="5">
    <source>
        <dbReference type="EMBL" id="KIJ90293.1"/>
    </source>
</evidence>
<dbReference type="AlphaFoldDB" id="A0A0C9WR42"/>
<dbReference type="Proteomes" id="UP000054477">
    <property type="component" value="Unassembled WGS sequence"/>
</dbReference>
<feature type="non-terminal residue" evidence="5">
    <location>
        <position position="1"/>
    </location>
</feature>
<dbReference type="EMBL" id="KN839223">
    <property type="protein sequence ID" value="KIJ90293.1"/>
    <property type="molecule type" value="Genomic_DNA"/>
</dbReference>
<dbReference type="SUPFAM" id="SSF54001">
    <property type="entry name" value="Cysteine proteinases"/>
    <property type="match status" value="1"/>
</dbReference>
<keyword evidence="6" id="KW-1185">Reference proteome</keyword>
<gene>
    <name evidence="5" type="ORF">K443DRAFT_50162</name>
</gene>
<name>A0A0C9WR42_9AGAR</name>
<keyword evidence="3" id="KW-0378">Hydrolase</keyword>
<evidence type="ECO:0000313" key="6">
    <source>
        <dbReference type="Proteomes" id="UP000054477"/>
    </source>
</evidence>
<feature type="domain" description="Ubiquitin-like protease family profile" evidence="4">
    <location>
        <begin position="8"/>
        <end position="177"/>
    </location>
</feature>
<comment type="similarity">
    <text evidence="1">Belongs to the peptidase C48 family.</text>
</comment>
<accession>A0A0C9WR42</accession>
<dbReference type="GO" id="GO:0008234">
    <property type="term" value="F:cysteine-type peptidase activity"/>
    <property type="evidence" value="ECO:0007669"/>
    <property type="project" value="InterPro"/>
</dbReference>
<feature type="non-terminal residue" evidence="5">
    <location>
        <position position="226"/>
    </location>
</feature>
<evidence type="ECO:0000256" key="2">
    <source>
        <dbReference type="ARBA" id="ARBA00022670"/>
    </source>
</evidence>
<evidence type="ECO:0000259" key="4">
    <source>
        <dbReference type="PROSITE" id="PS50600"/>
    </source>
</evidence>
<dbReference type="InterPro" id="IPR038765">
    <property type="entry name" value="Papain-like_cys_pep_sf"/>
</dbReference>
<sequence>GDIKGFSASITTDHLATYLTKDWLSDEHENQMLYLLQQEVLRERREDGIIVCDTFFMKRLVDLHQNADGPNHYATAANYAWLREKGQVLAIGVLEMLVTIANIGNNHWIALIIDFKNSRFLYGDSMGGTVDEDIQEALTWWIHHHTGKHFMKNYMPITHQQDGHSCGILAWAALAVFLFPETYSLMDPGVVADERLRMFLRVSDRHNEQSFEATAAGYAFTFPSPD</sequence>
<proteinExistence type="inferred from homology"/>